<keyword evidence="3" id="KW-1185">Reference proteome</keyword>
<feature type="compositionally biased region" description="Low complexity" evidence="1">
    <location>
        <begin position="1"/>
        <end position="12"/>
    </location>
</feature>
<dbReference type="Proteomes" id="UP001153148">
    <property type="component" value="Unassembled WGS sequence"/>
</dbReference>
<reference evidence="2" key="1">
    <citation type="submission" date="2021-03" db="EMBL/GenBank/DDBJ databases">
        <authorList>
            <person name="Tran Van P."/>
        </authorList>
    </citation>
    <scope>NUCLEOTIDE SEQUENCE</scope>
</reference>
<accession>A0ABN7PQY3</accession>
<gene>
    <name evidence="2" type="ORF">TPAB3V08_LOCUS15540</name>
</gene>
<comment type="caution">
    <text evidence="2">The sequence shown here is derived from an EMBL/GenBank/DDBJ whole genome shotgun (WGS) entry which is preliminary data.</text>
</comment>
<feature type="compositionally biased region" description="Basic and acidic residues" evidence="1">
    <location>
        <begin position="21"/>
        <end position="35"/>
    </location>
</feature>
<dbReference type="Pfam" id="PF15389">
    <property type="entry name" value="DUF4612"/>
    <property type="match status" value="1"/>
</dbReference>
<feature type="non-terminal residue" evidence="2">
    <location>
        <position position="1"/>
    </location>
</feature>
<evidence type="ECO:0000313" key="2">
    <source>
        <dbReference type="EMBL" id="CAG2068597.1"/>
    </source>
</evidence>
<protein>
    <submittedName>
        <fullName evidence="2">Uncharacterized protein</fullName>
    </submittedName>
</protein>
<sequence length="103" mass="11191">QVLLCAGSAVSSSDEEAEEAVGERGAEQDEEERRKAAAARGASQAATVSGVQPSALSDILGEDVFHFCVLVSTSERKRLFYVSREISSSQMDFFRMLDEKIES</sequence>
<organism evidence="2 3">
    <name type="scientific">Timema podura</name>
    <name type="common">Walking stick</name>
    <dbReference type="NCBI Taxonomy" id="61482"/>
    <lineage>
        <taxon>Eukaryota</taxon>
        <taxon>Metazoa</taxon>
        <taxon>Ecdysozoa</taxon>
        <taxon>Arthropoda</taxon>
        <taxon>Hexapoda</taxon>
        <taxon>Insecta</taxon>
        <taxon>Pterygota</taxon>
        <taxon>Neoptera</taxon>
        <taxon>Polyneoptera</taxon>
        <taxon>Phasmatodea</taxon>
        <taxon>Timematodea</taxon>
        <taxon>Timematoidea</taxon>
        <taxon>Timematidae</taxon>
        <taxon>Timema</taxon>
    </lineage>
</organism>
<evidence type="ECO:0000256" key="1">
    <source>
        <dbReference type="SAM" id="MobiDB-lite"/>
    </source>
</evidence>
<evidence type="ECO:0000313" key="3">
    <source>
        <dbReference type="Proteomes" id="UP001153148"/>
    </source>
</evidence>
<proteinExistence type="predicted"/>
<name>A0ABN7PQY3_TIMPD</name>
<feature type="region of interest" description="Disordered" evidence="1">
    <location>
        <begin position="1"/>
        <end position="50"/>
    </location>
</feature>
<dbReference type="EMBL" id="CAJPIN010095803">
    <property type="protein sequence ID" value="CAG2068597.1"/>
    <property type="molecule type" value="Genomic_DNA"/>
</dbReference>
<feature type="non-terminal residue" evidence="2">
    <location>
        <position position="103"/>
    </location>
</feature>
<dbReference type="InterPro" id="IPR027967">
    <property type="entry name" value="DUF4612"/>
</dbReference>